<keyword evidence="2" id="KW-1185">Reference proteome</keyword>
<sequence>MSRVSVDFRCRAQSVAYRVLLWHRPPLWRFVLSAFFSTSCRRRALRGVWRIVVGCATLSVCLKRRDDRLTFIRNFPEENEWSPRMYLGQMSFDRGMLDLTESCALNGLIANEVLLPTMDDVMCVDRSYSPWGLIADNE</sequence>
<gene>
    <name evidence="1" type="ORF">CCACVL1_04114</name>
</gene>
<evidence type="ECO:0000313" key="2">
    <source>
        <dbReference type="Proteomes" id="UP000188268"/>
    </source>
</evidence>
<dbReference type="EMBL" id="AWWV01007038">
    <property type="protein sequence ID" value="OMO98666.1"/>
    <property type="molecule type" value="Genomic_DNA"/>
</dbReference>
<reference evidence="1 2" key="1">
    <citation type="submission" date="2013-09" db="EMBL/GenBank/DDBJ databases">
        <title>Corchorus capsularis genome sequencing.</title>
        <authorList>
            <person name="Alam M."/>
            <person name="Haque M.S."/>
            <person name="Islam M.S."/>
            <person name="Emdad E.M."/>
            <person name="Islam M.M."/>
            <person name="Ahmed B."/>
            <person name="Halim A."/>
            <person name="Hossen Q.M.M."/>
            <person name="Hossain M.Z."/>
            <person name="Ahmed R."/>
            <person name="Khan M.M."/>
            <person name="Islam R."/>
            <person name="Rashid M.M."/>
            <person name="Khan S.A."/>
            <person name="Rahman M.S."/>
            <person name="Alam M."/>
        </authorList>
    </citation>
    <scope>NUCLEOTIDE SEQUENCE [LARGE SCALE GENOMIC DNA]</scope>
    <source>
        <strain evidence="2">cv. CVL-1</strain>
        <tissue evidence="1">Whole seedling</tissue>
    </source>
</reference>
<name>A0A1R3JUZ6_COCAP</name>
<evidence type="ECO:0000313" key="1">
    <source>
        <dbReference type="EMBL" id="OMO98666.1"/>
    </source>
</evidence>
<protein>
    <submittedName>
        <fullName evidence="1">Uncharacterized protein</fullName>
    </submittedName>
</protein>
<proteinExistence type="predicted"/>
<dbReference type="Gramene" id="OMO98666">
    <property type="protein sequence ID" value="OMO98666"/>
    <property type="gene ID" value="CCACVL1_04114"/>
</dbReference>
<dbReference type="AlphaFoldDB" id="A0A1R3JUZ6"/>
<accession>A0A1R3JUZ6</accession>
<dbReference type="Proteomes" id="UP000188268">
    <property type="component" value="Unassembled WGS sequence"/>
</dbReference>
<organism evidence="1 2">
    <name type="scientific">Corchorus capsularis</name>
    <name type="common">Jute</name>
    <dbReference type="NCBI Taxonomy" id="210143"/>
    <lineage>
        <taxon>Eukaryota</taxon>
        <taxon>Viridiplantae</taxon>
        <taxon>Streptophyta</taxon>
        <taxon>Embryophyta</taxon>
        <taxon>Tracheophyta</taxon>
        <taxon>Spermatophyta</taxon>
        <taxon>Magnoliopsida</taxon>
        <taxon>eudicotyledons</taxon>
        <taxon>Gunneridae</taxon>
        <taxon>Pentapetalae</taxon>
        <taxon>rosids</taxon>
        <taxon>malvids</taxon>
        <taxon>Malvales</taxon>
        <taxon>Malvaceae</taxon>
        <taxon>Grewioideae</taxon>
        <taxon>Apeibeae</taxon>
        <taxon>Corchorus</taxon>
    </lineage>
</organism>
<comment type="caution">
    <text evidence="1">The sequence shown here is derived from an EMBL/GenBank/DDBJ whole genome shotgun (WGS) entry which is preliminary data.</text>
</comment>